<evidence type="ECO:0000256" key="2">
    <source>
        <dbReference type="ARBA" id="ARBA00008066"/>
    </source>
</evidence>
<comment type="function">
    <text evidence="16">Antiporter that exchanges vesicular protons for cytosolic 4-aminobutanoate or to a lesser extend glycine, thus allowing their secretion from nerve terminals. The transport is equally dependent on the chemical and electrical components of the proton gradient. May also transport beta-alanine. Acidification of GABAergic synaptic vesicles is a prerequisite for 4-aminobutanoate uptake.</text>
</comment>
<feature type="domain" description="Amino acid transporter transmembrane" evidence="18">
    <location>
        <begin position="2"/>
        <end position="388"/>
    </location>
</feature>
<evidence type="ECO:0000256" key="12">
    <source>
        <dbReference type="ARBA" id="ARBA00036440"/>
    </source>
</evidence>
<evidence type="ECO:0000256" key="7">
    <source>
        <dbReference type="ARBA" id="ARBA00023136"/>
    </source>
</evidence>
<evidence type="ECO:0000256" key="9">
    <source>
        <dbReference type="ARBA" id="ARBA00034106"/>
    </source>
</evidence>
<comment type="catalytic activity">
    <reaction evidence="12">
        <text>4-aminobutanoate(out) + n H(+)(in) = 4-aminobutanoate(in) + n H(+)(out)</text>
        <dbReference type="Rhea" id="RHEA:70979"/>
        <dbReference type="ChEBI" id="CHEBI:15378"/>
        <dbReference type="ChEBI" id="CHEBI:59888"/>
    </reaction>
</comment>
<sequence>MKGIFVLGLPFALVRSGYVGLVVLVLSAWVCNHTGSILVACLYEEEQSQGGSGSGSKVRVRHSYQDIVEACCKGLWPHWPGLGGWLVNVAQVVELLMTCTLYLVVSSSLLSDSLSGMTVPRSVCSLVSLVFLLPCLLLTDLRPVSTLSLLCSLAHILISLMVMLYCLSRASRWSWSCLSLSVDPEDFLVSVGVIIFSYTSQIFLPPLEGSMADRGQFDAMLGWTHAAACVMKTMFSVLAVLTWGSETGEVITENLPSDLRPLVNLCLLAKALLSYPLPFYSAAEILQTCLLKDSSVPLGSRPGGGGVSRPALLVRGALLMTSSLLALLVPRFSLLMGLTGSVTGAAMTLILPCLFHLRLRWGRLTARARLIDAGILSLGVVCSVSGVICSVKRLVQGL</sequence>
<evidence type="ECO:0000256" key="6">
    <source>
        <dbReference type="ARBA" id="ARBA00022989"/>
    </source>
</evidence>
<protein>
    <recommendedName>
        <fullName evidence="13">Vesicular inhibitory amino acid transporter</fullName>
    </recommendedName>
    <alternativeName>
        <fullName evidence="14">Solute carrier family 32 member 1</fullName>
    </alternativeName>
    <alternativeName>
        <fullName evidence="15">Vesicular GABA transporter</fullName>
    </alternativeName>
</protein>
<reference evidence="19" key="1">
    <citation type="submission" date="2020-03" db="EMBL/GenBank/DDBJ databases">
        <authorList>
            <person name="Weist P."/>
        </authorList>
    </citation>
    <scope>NUCLEOTIDE SEQUENCE</scope>
</reference>
<dbReference type="Pfam" id="PF01490">
    <property type="entry name" value="Aa_trans"/>
    <property type="match status" value="1"/>
</dbReference>
<evidence type="ECO:0000256" key="14">
    <source>
        <dbReference type="ARBA" id="ARBA00041574"/>
    </source>
</evidence>
<evidence type="ECO:0000256" key="8">
    <source>
        <dbReference type="ARBA" id="ARBA00023329"/>
    </source>
</evidence>
<feature type="transmembrane region" description="Helical" evidence="17">
    <location>
        <begin position="122"/>
        <end position="141"/>
    </location>
</feature>
<evidence type="ECO:0000256" key="10">
    <source>
        <dbReference type="ARBA" id="ARBA00035892"/>
    </source>
</evidence>
<feature type="transmembrane region" description="Helical" evidence="17">
    <location>
        <begin position="335"/>
        <end position="357"/>
    </location>
</feature>
<dbReference type="PANTHER" id="PTHR22950:SF689">
    <property type="entry name" value="VESICULAR INHIBITORY AMINO ACID TRANSPORTER"/>
    <property type="match status" value="1"/>
</dbReference>
<keyword evidence="6 17" id="KW-1133">Transmembrane helix</keyword>
<proteinExistence type="inferred from homology"/>
<dbReference type="InterPro" id="IPR013057">
    <property type="entry name" value="AA_transpt_TM"/>
</dbReference>
<evidence type="ECO:0000256" key="4">
    <source>
        <dbReference type="ARBA" id="ARBA00022692"/>
    </source>
</evidence>
<evidence type="ECO:0000256" key="16">
    <source>
        <dbReference type="ARBA" id="ARBA00046163"/>
    </source>
</evidence>
<dbReference type="AlphaFoldDB" id="A0A9N7U6G5"/>
<dbReference type="GO" id="GO:0030659">
    <property type="term" value="C:cytoplasmic vesicle membrane"/>
    <property type="evidence" value="ECO:0007669"/>
    <property type="project" value="UniProtKB-SubCell"/>
</dbReference>
<evidence type="ECO:0000256" key="13">
    <source>
        <dbReference type="ARBA" id="ARBA00039542"/>
    </source>
</evidence>
<dbReference type="GO" id="GO:0006836">
    <property type="term" value="P:neurotransmitter transport"/>
    <property type="evidence" value="ECO:0007669"/>
    <property type="project" value="UniProtKB-KW"/>
</dbReference>
<comment type="catalytic activity">
    <reaction evidence="11">
        <text>glycine(out) + n H(+)(in) = glycine(in) + n H(+)(out)</text>
        <dbReference type="Rhea" id="RHEA:70983"/>
        <dbReference type="ChEBI" id="CHEBI:15378"/>
        <dbReference type="ChEBI" id="CHEBI:57305"/>
    </reaction>
</comment>
<evidence type="ECO:0000256" key="1">
    <source>
        <dbReference type="ARBA" id="ARBA00004439"/>
    </source>
</evidence>
<organism evidence="19 20">
    <name type="scientific">Pleuronectes platessa</name>
    <name type="common">European plaice</name>
    <dbReference type="NCBI Taxonomy" id="8262"/>
    <lineage>
        <taxon>Eukaryota</taxon>
        <taxon>Metazoa</taxon>
        <taxon>Chordata</taxon>
        <taxon>Craniata</taxon>
        <taxon>Vertebrata</taxon>
        <taxon>Euteleostomi</taxon>
        <taxon>Actinopterygii</taxon>
        <taxon>Neopterygii</taxon>
        <taxon>Teleostei</taxon>
        <taxon>Neoteleostei</taxon>
        <taxon>Acanthomorphata</taxon>
        <taxon>Carangaria</taxon>
        <taxon>Pleuronectiformes</taxon>
        <taxon>Pleuronectoidei</taxon>
        <taxon>Pleuronectidae</taxon>
        <taxon>Pleuronectes</taxon>
    </lineage>
</organism>
<evidence type="ECO:0000256" key="3">
    <source>
        <dbReference type="ARBA" id="ARBA00022448"/>
    </source>
</evidence>
<keyword evidence="3" id="KW-0813">Transport</keyword>
<feature type="transmembrane region" description="Helical" evidence="17">
    <location>
        <begin position="224"/>
        <end position="244"/>
    </location>
</feature>
<comment type="caution">
    <text evidence="19">The sequence shown here is derived from an EMBL/GenBank/DDBJ whole genome shotgun (WGS) entry which is preliminary data.</text>
</comment>
<comment type="similarity">
    <text evidence="2">Belongs to the amino acid/polyamine transporter 2 family.</text>
</comment>
<evidence type="ECO:0000256" key="17">
    <source>
        <dbReference type="SAM" id="Phobius"/>
    </source>
</evidence>
<gene>
    <name evidence="19" type="ORF">PLEPLA_LOCUS13898</name>
</gene>
<keyword evidence="4 17" id="KW-0812">Transmembrane</keyword>
<dbReference type="GO" id="GO:0015179">
    <property type="term" value="F:L-amino acid transmembrane transporter activity"/>
    <property type="evidence" value="ECO:0007669"/>
    <property type="project" value="TreeGrafter"/>
</dbReference>
<dbReference type="GO" id="GO:0098793">
    <property type="term" value="C:presynapse"/>
    <property type="evidence" value="ECO:0007669"/>
    <property type="project" value="UniProtKB-SubCell"/>
</dbReference>
<keyword evidence="8" id="KW-0968">Cytoplasmic vesicle</keyword>
<evidence type="ECO:0000256" key="11">
    <source>
        <dbReference type="ARBA" id="ARBA00035961"/>
    </source>
</evidence>
<feature type="transmembrane region" description="Helical" evidence="17">
    <location>
        <begin position="147"/>
        <end position="167"/>
    </location>
</feature>
<evidence type="ECO:0000256" key="15">
    <source>
        <dbReference type="ARBA" id="ARBA00042394"/>
    </source>
</evidence>
<evidence type="ECO:0000313" key="20">
    <source>
        <dbReference type="Proteomes" id="UP001153269"/>
    </source>
</evidence>
<evidence type="ECO:0000259" key="18">
    <source>
        <dbReference type="Pfam" id="PF01490"/>
    </source>
</evidence>
<dbReference type="GO" id="GO:0005774">
    <property type="term" value="C:vacuolar membrane"/>
    <property type="evidence" value="ECO:0007669"/>
    <property type="project" value="TreeGrafter"/>
</dbReference>
<feature type="transmembrane region" description="Helical" evidence="17">
    <location>
        <begin position="369"/>
        <end position="388"/>
    </location>
</feature>
<dbReference type="EMBL" id="CADEAL010000848">
    <property type="protein sequence ID" value="CAB1425964.1"/>
    <property type="molecule type" value="Genomic_DNA"/>
</dbReference>
<comment type="catalytic activity">
    <reaction evidence="10">
        <text>beta-alanine(out) + n H(+)(in) = beta-alanine(in) + n H(+)(out)</text>
        <dbReference type="Rhea" id="RHEA:70987"/>
        <dbReference type="ChEBI" id="CHEBI:15378"/>
        <dbReference type="ChEBI" id="CHEBI:57966"/>
    </reaction>
</comment>
<dbReference type="PANTHER" id="PTHR22950">
    <property type="entry name" value="AMINO ACID TRANSPORTER"/>
    <property type="match status" value="1"/>
</dbReference>
<accession>A0A9N7U6G5</accession>
<evidence type="ECO:0000256" key="5">
    <source>
        <dbReference type="ARBA" id="ARBA00022775"/>
    </source>
</evidence>
<feature type="transmembrane region" description="Helical" evidence="17">
    <location>
        <begin position="311"/>
        <end position="329"/>
    </location>
</feature>
<keyword evidence="7 17" id="KW-0472">Membrane</keyword>
<name>A0A9N7U6G5_PLEPL</name>
<keyword evidence="5" id="KW-0532">Neurotransmitter transport</keyword>
<keyword evidence="20" id="KW-1185">Reference proteome</keyword>
<evidence type="ECO:0000313" key="19">
    <source>
        <dbReference type="EMBL" id="CAB1425964.1"/>
    </source>
</evidence>
<comment type="subcellular location">
    <subcellularLocation>
        <location evidence="1">Cytoplasmic vesicle membrane</location>
        <topology evidence="1">Multi-pass membrane protein</topology>
    </subcellularLocation>
    <subcellularLocation>
        <location evidence="9">Presynapse</location>
    </subcellularLocation>
</comment>
<dbReference type="Proteomes" id="UP001153269">
    <property type="component" value="Unassembled WGS sequence"/>
</dbReference>
<feature type="transmembrane region" description="Helical" evidence="17">
    <location>
        <begin position="85"/>
        <end position="110"/>
    </location>
</feature>
<feature type="transmembrane region" description="Helical" evidence="17">
    <location>
        <begin position="187"/>
        <end position="204"/>
    </location>
</feature>